<keyword evidence="3" id="KW-1185">Reference proteome</keyword>
<dbReference type="RefSeq" id="WP_223991327.1">
    <property type="nucleotide sequence ID" value="NZ_CAJZAG010000007.1"/>
</dbReference>
<sequence length="108" mass="11282">MQARTEGARRLNLTTAFQALILAASAFAALNVQSAHAATRAQEQTLAALKASAPQPCNAPVTRASVERDLANLEAAGFNPAGNDNDYPQNLQRAERIVAAHTPACTVG</sequence>
<organism evidence="2 3">
    <name type="scientific">Cupriavidus pampae</name>
    <dbReference type="NCBI Taxonomy" id="659251"/>
    <lineage>
        <taxon>Bacteria</taxon>
        <taxon>Pseudomonadati</taxon>
        <taxon>Pseudomonadota</taxon>
        <taxon>Betaproteobacteria</taxon>
        <taxon>Burkholderiales</taxon>
        <taxon>Burkholderiaceae</taxon>
        <taxon>Cupriavidus</taxon>
    </lineage>
</organism>
<dbReference type="EMBL" id="CAJZAG010000007">
    <property type="protein sequence ID" value="CAG9177950.1"/>
    <property type="molecule type" value="Genomic_DNA"/>
</dbReference>
<evidence type="ECO:0000313" key="3">
    <source>
        <dbReference type="Proteomes" id="UP000706525"/>
    </source>
</evidence>
<dbReference type="Pfam" id="PF13663">
    <property type="entry name" value="DUF4148"/>
    <property type="match status" value="1"/>
</dbReference>
<dbReference type="InterPro" id="IPR025421">
    <property type="entry name" value="DUF4148"/>
</dbReference>
<reference evidence="2 3" key="1">
    <citation type="submission" date="2021-08" db="EMBL/GenBank/DDBJ databases">
        <authorList>
            <person name="Peeters C."/>
        </authorList>
    </citation>
    <scope>NUCLEOTIDE SEQUENCE [LARGE SCALE GENOMIC DNA]</scope>
    <source>
        <strain evidence="2 3">LMG 32289</strain>
    </source>
</reference>
<accession>A0ABM8XD79</accession>
<feature type="signal peptide" evidence="1">
    <location>
        <begin position="1"/>
        <end position="28"/>
    </location>
</feature>
<feature type="chain" id="PRO_5047399692" description="DUF4148 domain-containing protein" evidence="1">
    <location>
        <begin position="29"/>
        <end position="108"/>
    </location>
</feature>
<evidence type="ECO:0008006" key="4">
    <source>
        <dbReference type="Google" id="ProtNLM"/>
    </source>
</evidence>
<comment type="caution">
    <text evidence="2">The sequence shown here is derived from an EMBL/GenBank/DDBJ whole genome shotgun (WGS) entry which is preliminary data.</text>
</comment>
<gene>
    <name evidence="2" type="ORF">LMG32289_03954</name>
</gene>
<evidence type="ECO:0000256" key="1">
    <source>
        <dbReference type="SAM" id="SignalP"/>
    </source>
</evidence>
<keyword evidence="1" id="KW-0732">Signal</keyword>
<dbReference type="Proteomes" id="UP000706525">
    <property type="component" value="Unassembled WGS sequence"/>
</dbReference>
<protein>
    <recommendedName>
        <fullName evidence="4">DUF4148 domain-containing protein</fullName>
    </recommendedName>
</protein>
<name>A0ABM8XD79_9BURK</name>
<proteinExistence type="predicted"/>
<evidence type="ECO:0000313" key="2">
    <source>
        <dbReference type="EMBL" id="CAG9177950.1"/>
    </source>
</evidence>